<evidence type="ECO:0000259" key="6">
    <source>
        <dbReference type="PROSITE" id="PS50109"/>
    </source>
</evidence>
<sequence length="116" mass="12339">MDVDLTVHVPEALSEGTQLTVDRIVQEALTNVVRHAAPTRCQVTVEAAAREIRIDIMDEGPPSAPGRAVRELPGGHGLLGMRERAMMYGGSFEAAPRPEGGFAVSVRLPVEGNQGP</sequence>
<dbReference type="GO" id="GO:0004673">
    <property type="term" value="F:protein histidine kinase activity"/>
    <property type="evidence" value="ECO:0007669"/>
    <property type="project" value="UniProtKB-EC"/>
</dbReference>
<keyword evidence="8" id="KW-1185">Reference proteome</keyword>
<feature type="domain" description="Histidine kinase" evidence="6">
    <location>
        <begin position="1"/>
        <end position="112"/>
    </location>
</feature>
<dbReference type="RefSeq" id="WP_229880998.1">
    <property type="nucleotide sequence ID" value="NZ_BMVG01000002.1"/>
</dbReference>
<evidence type="ECO:0000256" key="2">
    <source>
        <dbReference type="ARBA" id="ARBA00012438"/>
    </source>
</evidence>
<evidence type="ECO:0000313" key="8">
    <source>
        <dbReference type="Proteomes" id="UP000655443"/>
    </source>
</evidence>
<protein>
    <recommendedName>
        <fullName evidence="2">histidine kinase</fullName>
        <ecNumber evidence="2">2.7.13.3</ecNumber>
    </recommendedName>
</protein>
<keyword evidence="3" id="KW-0808">Transferase</keyword>
<dbReference type="SMART" id="SM00387">
    <property type="entry name" value="HATPase_c"/>
    <property type="match status" value="1"/>
</dbReference>
<dbReference type="EC" id="2.7.13.3" evidence="2"/>
<evidence type="ECO:0000256" key="1">
    <source>
        <dbReference type="ARBA" id="ARBA00000085"/>
    </source>
</evidence>
<organism evidence="7 8">
    <name type="scientific">Streptomyces alanosinicus</name>
    <dbReference type="NCBI Taxonomy" id="68171"/>
    <lineage>
        <taxon>Bacteria</taxon>
        <taxon>Bacillati</taxon>
        <taxon>Actinomycetota</taxon>
        <taxon>Actinomycetes</taxon>
        <taxon>Kitasatosporales</taxon>
        <taxon>Streptomycetaceae</taxon>
        <taxon>Streptomyces</taxon>
    </lineage>
</organism>
<dbReference type="Pfam" id="PF02518">
    <property type="entry name" value="HATPase_c"/>
    <property type="match status" value="1"/>
</dbReference>
<dbReference type="PANTHER" id="PTHR24421">
    <property type="entry name" value="NITRATE/NITRITE SENSOR PROTEIN NARX-RELATED"/>
    <property type="match status" value="1"/>
</dbReference>
<dbReference type="SUPFAM" id="SSF55874">
    <property type="entry name" value="ATPase domain of HSP90 chaperone/DNA topoisomerase II/histidine kinase"/>
    <property type="match status" value="1"/>
</dbReference>
<evidence type="ECO:0000313" key="7">
    <source>
        <dbReference type="EMBL" id="GHE00501.1"/>
    </source>
</evidence>
<gene>
    <name evidence="7" type="ORF">GCM10010339_15930</name>
</gene>
<name>A0A918YEY9_9ACTN</name>
<dbReference type="InterPro" id="IPR005467">
    <property type="entry name" value="His_kinase_dom"/>
</dbReference>
<reference evidence="7" key="1">
    <citation type="journal article" date="2014" name="Int. J. Syst. Evol. Microbiol.">
        <title>Complete genome sequence of Corynebacterium casei LMG S-19264T (=DSM 44701T), isolated from a smear-ripened cheese.</title>
        <authorList>
            <consortium name="US DOE Joint Genome Institute (JGI-PGF)"/>
            <person name="Walter F."/>
            <person name="Albersmeier A."/>
            <person name="Kalinowski J."/>
            <person name="Ruckert C."/>
        </authorList>
    </citation>
    <scope>NUCLEOTIDE SEQUENCE</scope>
    <source>
        <strain evidence="7">JCM 4714</strain>
    </source>
</reference>
<accession>A0A918YEY9</accession>
<dbReference type="InterPro" id="IPR050482">
    <property type="entry name" value="Sensor_HK_TwoCompSys"/>
</dbReference>
<comment type="catalytic activity">
    <reaction evidence="1">
        <text>ATP + protein L-histidine = ADP + protein N-phospho-L-histidine.</text>
        <dbReference type="EC" id="2.7.13.3"/>
    </reaction>
</comment>
<dbReference type="InterPro" id="IPR036890">
    <property type="entry name" value="HATPase_C_sf"/>
</dbReference>
<comment type="caution">
    <text evidence="7">The sequence shown here is derived from an EMBL/GenBank/DDBJ whole genome shotgun (WGS) entry which is preliminary data.</text>
</comment>
<reference evidence="7" key="2">
    <citation type="submission" date="2020-09" db="EMBL/GenBank/DDBJ databases">
        <authorList>
            <person name="Sun Q."/>
            <person name="Ohkuma M."/>
        </authorList>
    </citation>
    <scope>NUCLEOTIDE SEQUENCE</scope>
    <source>
        <strain evidence="7">JCM 4714</strain>
    </source>
</reference>
<evidence type="ECO:0000256" key="3">
    <source>
        <dbReference type="ARBA" id="ARBA00022679"/>
    </source>
</evidence>
<keyword evidence="4" id="KW-0418">Kinase</keyword>
<evidence type="ECO:0000256" key="4">
    <source>
        <dbReference type="ARBA" id="ARBA00022777"/>
    </source>
</evidence>
<dbReference type="AlphaFoldDB" id="A0A918YEY9"/>
<keyword evidence="5" id="KW-0902">Two-component regulatory system</keyword>
<dbReference type="Gene3D" id="3.30.565.10">
    <property type="entry name" value="Histidine kinase-like ATPase, C-terminal domain"/>
    <property type="match status" value="1"/>
</dbReference>
<proteinExistence type="predicted"/>
<dbReference type="InterPro" id="IPR003594">
    <property type="entry name" value="HATPase_dom"/>
</dbReference>
<evidence type="ECO:0000256" key="5">
    <source>
        <dbReference type="ARBA" id="ARBA00023012"/>
    </source>
</evidence>
<dbReference type="EMBL" id="BMVG01000002">
    <property type="protein sequence ID" value="GHE00501.1"/>
    <property type="molecule type" value="Genomic_DNA"/>
</dbReference>
<dbReference type="Proteomes" id="UP000655443">
    <property type="component" value="Unassembled WGS sequence"/>
</dbReference>
<dbReference type="GO" id="GO:0000160">
    <property type="term" value="P:phosphorelay signal transduction system"/>
    <property type="evidence" value="ECO:0007669"/>
    <property type="project" value="UniProtKB-KW"/>
</dbReference>
<dbReference type="PANTHER" id="PTHR24421:SF10">
    <property type="entry name" value="NITRATE_NITRITE SENSOR PROTEIN NARQ"/>
    <property type="match status" value="1"/>
</dbReference>
<dbReference type="PROSITE" id="PS50109">
    <property type="entry name" value="HIS_KIN"/>
    <property type="match status" value="1"/>
</dbReference>
<dbReference type="CDD" id="cd16917">
    <property type="entry name" value="HATPase_UhpB-NarQ-NarX-like"/>
    <property type="match status" value="1"/>
</dbReference>